<sequence length="371" mass="37982">MSLDAMLADLEELVVCESFSSDHEAVARSARVVAAQGRRLLGAEPETAVIGGVTHLRWSFGTPKVLLLGHHDTVWPIGSLRQHPWSVVDGVARGPGVFDMKAGLVQMFHAVASLPSPAGVTVLIVGDEELGSPTSRPLIEASAASCEATLVLEASADGGALKTARKGISRYELLVYGKAAHAGLEPELGVNAGVELAHQIIAVTQIAEKVESSSRAGLVSVTPTLMSAGTSTNTVPAAGRVAIDVRVPDATAQRRVDELMHELTPHTPGARLELRGGPNRPPLDPSASAGLFEIAGRIAGDLGMRPLDGVSVGGGSDGNFTAGVGCPTLDGLGAVGGGAHAAGEHVIVEEMPARARLVAALTSHVLDGGSR</sequence>
<dbReference type="InterPro" id="IPR050072">
    <property type="entry name" value="Peptidase_M20A"/>
</dbReference>
<accession>A0A8J4DEU8</accession>
<keyword evidence="5" id="KW-0121">Carboxypeptidase</keyword>
<organism evidence="5 6">
    <name type="scientific">Planotetraspora thailandica</name>
    <dbReference type="NCBI Taxonomy" id="487172"/>
    <lineage>
        <taxon>Bacteria</taxon>
        <taxon>Bacillati</taxon>
        <taxon>Actinomycetota</taxon>
        <taxon>Actinomycetes</taxon>
        <taxon>Streptosporangiales</taxon>
        <taxon>Streptosporangiaceae</taxon>
        <taxon>Planotetraspora</taxon>
    </lineage>
</organism>
<comment type="caution">
    <text evidence="5">The sequence shown here is derived from an EMBL/GenBank/DDBJ whole genome shotgun (WGS) entry which is preliminary data.</text>
</comment>
<dbReference type="EMBL" id="BOOR01000078">
    <property type="protein sequence ID" value="GII59116.1"/>
    <property type="molecule type" value="Genomic_DNA"/>
</dbReference>
<evidence type="ECO:0000256" key="2">
    <source>
        <dbReference type="ARBA" id="ARBA00022801"/>
    </source>
</evidence>
<dbReference type="Pfam" id="PF01546">
    <property type="entry name" value="Peptidase_M20"/>
    <property type="match status" value="1"/>
</dbReference>
<dbReference type="Pfam" id="PF07687">
    <property type="entry name" value="M20_dimer"/>
    <property type="match status" value="1"/>
</dbReference>
<dbReference type="InterPro" id="IPR017150">
    <property type="entry name" value="Pept_M20_glutamate_carboxypep"/>
</dbReference>
<feature type="domain" description="Peptidase M20 dimerisation" evidence="4">
    <location>
        <begin position="163"/>
        <end position="262"/>
    </location>
</feature>
<keyword evidence="1" id="KW-0479">Metal-binding</keyword>
<evidence type="ECO:0000259" key="4">
    <source>
        <dbReference type="Pfam" id="PF07687"/>
    </source>
</evidence>
<name>A0A8J4DEU8_9ACTN</name>
<dbReference type="GO" id="GO:0004180">
    <property type="term" value="F:carboxypeptidase activity"/>
    <property type="evidence" value="ECO:0007669"/>
    <property type="project" value="UniProtKB-KW"/>
</dbReference>
<dbReference type="SUPFAM" id="SSF53187">
    <property type="entry name" value="Zn-dependent exopeptidases"/>
    <property type="match status" value="1"/>
</dbReference>
<dbReference type="Proteomes" id="UP000605992">
    <property type="component" value="Unassembled WGS sequence"/>
</dbReference>
<dbReference type="InterPro" id="IPR011650">
    <property type="entry name" value="Peptidase_M20_dimer"/>
</dbReference>
<dbReference type="GO" id="GO:0046872">
    <property type="term" value="F:metal ion binding"/>
    <property type="evidence" value="ECO:0007669"/>
    <property type="project" value="UniProtKB-KW"/>
</dbReference>
<dbReference type="InterPro" id="IPR002933">
    <property type="entry name" value="Peptidase_M20"/>
</dbReference>
<dbReference type="PIRSF" id="PIRSF037238">
    <property type="entry name" value="Carboxypeptidase_G2"/>
    <property type="match status" value="1"/>
</dbReference>
<dbReference type="Gene3D" id="3.30.70.360">
    <property type="match status" value="1"/>
</dbReference>
<keyword evidence="5" id="KW-0645">Protease</keyword>
<evidence type="ECO:0000313" key="5">
    <source>
        <dbReference type="EMBL" id="GII59116.1"/>
    </source>
</evidence>
<evidence type="ECO:0000256" key="3">
    <source>
        <dbReference type="PIRSR" id="PIRSR037238-1"/>
    </source>
</evidence>
<keyword evidence="6" id="KW-1185">Reference proteome</keyword>
<dbReference type="PANTHER" id="PTHR43808:SF9">
    <property type="entry name" value="BLL0789 PROTEIN"/>
    <property type="match status" value="1"/>
</dbReference>
<evidence type="ECO:0000313" key="6">
    <source>
        <dbReference type="Proteomes" id="UP000605992"/>
    </source>
</evidence>
<proteinExistence type="predicted"/>
<dbReference type="RefSeq" id="WP_203949188.1">
    <property type="nucleotide sequence ID" value="NZ_BOOR01000078.1"/>
</dbReference>
<gene>
    <name evidence="5" type="ORF">Pth03_75050</name>
</gene>
<dbReference type="PANTHER" id="PTHR43808">
    <property type="entry name" value="ACETYLORNITHINE DEACETYLASE"/>
    <property type="match status" value="1"/>
</dbReference>
<protein>
    <submittedName>
        <fullName evidence="5">Glutamate carboxypeptidase</fullName>
    </submittedName>
</protein>
<feature type="active site" description="Proton acceptor" evidence="3">
    <location>
        <position position="128"/>
    </location>
</feature>
<dbReference type="Gene3D" id="3.40.630.10">
    <property type="entry name" value="Zn peptidases"/>
    <property type="match status" value="1"/>
</dbReference>
<reference evidence="5" key="1">
    <citation type="submission" date="2021-01" db="EMBL/GenBank/DDBJ databases">
        <title>Whole genome shotgun sequence of Planotetraspora thailandica NBRC 104271.</title>
        <authorList>
            <person name="Komaki H."/>
            <person name="Tamura T."/>
        </authorList>
    </citation>
    <scope>NUCLEOTIDE SEQUENCE</scope>
    <source>
        <strain evidence="5">NBRC 104271</strain>
    </source>
</reference>
<dbReference type="AlphaFoldDB" id="A0A8J4DEU8"/>
<feature type="active site" evidence="3">
    <location>
        <position position="72"/>
    </location>
</feature>
<keyword evidence="2" id="KW-0378">Hydrolase</keyword>
<evidence type="ECO:0000256" key="1">
    <source>
        <dbReference type="ARBA" id="ARBA00022723"/>
    </source>
</evidence>
<dbReference type="InterPro" id="IPR036264">
    <property type="entry name" value="Bact_exopeptidase_dim_dom"/>
</dbReference>
<dbReference type="SUPFAM" id="SSF55031">
    <property type="entry name" value="Bacterial exopeptidase dimerisation domain"/>
    <property type="match status" value="1"/>
</dbReference>